<dbReference type="Proteomes" id="UP000198854">
    <property type="component" value="Unassembled WGS sequence"/>
</dbReference>
<protein>
    <recommendedName>
        <fullName evidence="3">Nuclease SbcCD subunit C</fullName>
    </recommendedName>
</protein>
<evidence type="ECO:0000256" key="10">
    <source>
        <dbReference type="ARBA" id="ARBA00022840"/>
    </source>
</evidence>
<feature type="coiled-coil region" evidence="14">
    <location>
        <begin position="783"/>
        <end position="834"/>
    </location>
</feature>
<dbReference type="PANTHER" id="PTHR32114">
    <property type="entry name" value="ABC TRANSPORTER ABCH.3"/>
    <property type="match status" value="1"/>
</dbReference>
<evidence type="ECO:0000256" key="12">
    <source>
        <dbReference type="ARBA" id="ARBA00023172"/>
    </source>
</evidence>
<keyword evidence="7" id="KW-0255">Endonuclease</keyword>
<dbReference type="Pfam" id="PF13476">
    <property type="entry name" value="AAA_23"/>
    <property type="match status" value="1"/>
</dbReference>
<evidence type="ECO:0000256" key="14">
    <source>
        <dbReference type="SAM" id="Coils"/>
    </source>
</evidence>
<evidence type="ECO:0000256" key="3">
    <source>
        <dbReference type="ARBA" id="ARBA00013368"/>
    </source>
</evidence>
<evidence type="ECO:0000256" key="11">
    <source>
        <dbReference type="ARBA" id="ARBA00023054"/>
    </source>
</evidence>
<dbReference type="GO" id="GO:0005524">
    <property type="term" value="F:ATP binding"/>
    <property type="evidence" value="ECO:0007669"/>
    <property type="project" value="UniProtKB-KW"/>
</dbReference>
<keyword evidence="12" id="KW-0233">DNA recombination</keyword>
<dbReference type="Pfam" id="PF13558">
    <property type="entry name" value="SbcC_Walker_B"/>
    <property type="match status" value="1"/>
</dbReference>
<evidence type="ECO:0000256" key="1">
    <source>
        <dbReference type="ARBA" id="ARBA00006930"/>
    </source>
</evidence>
<dbReference type="GO" id="GO:0006260">
    <property type="term" value="P:DNA replication"/>
    <property type="evidence" value="ECO:0007669"/>
    <property type="project" value="UniProtKB-KW"/>
</dbReference>
<keyword evidence="10" id="KW-0067">ATP-binding</keyword>
<accession>A0A1G8GYI4</accession>
<feature type="coiled-coil region" evidence="14">
    <location>
        <begin position="324"/>
        <end position="423"/>
    </location>
</feature>
<evidence type="ECO:0000256" key="2">
    <source>
        <dbReference type="ARBA" id="ARBA00011322"/>
    </source>
</evidence>
<evidence type="ECO:0000256" key="6">
    <source>
        <dbReference type="ARBA" id="ARBA00022741"/>
    </source>
</evidence>
<evidence type="ECO:0000313" key="16">
    <source>
        <dbReference type="EMBL" id="SDH99475.1"/>
    </source>
</evidence>
<dbReference type="PANTHER" id="PTHR32114:SF2">
    <property type="entry name" value="ABC TRANSPORTER ABCH.3"/>
    <property type="match status" value="1"/>
</dbReference>
<feature type="domain" description="Rad50/SbcC-type AAA" evidence="15">
    <location>
        <begin position="5"/>
        <end position="270"/>
    </location>
</feature>
<keyword evidence="9 16" id="KW-0269">Exonuclease</keyword>
<comment type="function">
    <text evidence="13">SbcCD cleaves DNA hairpin structures. These structures can inhibit DNA replication and are intermediates in certain DNA recombination reactions. The complex acts as a 3'-&gt;5' double strand exonuclease that can open hairpins. It also has a 5' single-strand endonuclease activity.</text>
</comment>
<dbReference type="GO" id="GO:0004519">
    <property type="term" value="F:endonuclease activity"/>
    <property type="evidence" value="ECO:0007669"/>
    <property type="project" value="UniProtKB-KW"/>
</dbReference>
<sequence>MKPIRLTIQAFGPFAGKESIDFTLLGTSPLFLINGPTGSGKSSILDAICFALYGETTGSERTGDQMRCDYASPDLVTEVSFEFSLGSAIYKVVRSPDQMMPKKRGDGLTKKSHSATLIRVDDSEEVLLANKPTPVAKAVLELIGLDVKQFRQVMVLPQGKFRDLLVANSKDREQIFGQLFQTHIYTAIERALFDQAAGIRRAKEEFDQQIMGALSTTDVDSESALQEQIEAIKPELTAAKSASDQALKQLELANEQYKAAQNLQNKFTELRRTEQQLDFLLATRANIDVQERKRALANKAATINVPYSEWKQAQRLAVQANSAITEAKQHVLEQKQSLEQAKQRAANAESETQQLPTLNQQAYQLEQLEKTLLEQQRLNQQLNGELEALKLAQTQYDRSHAELEGLAKQIDHQQKQLDEAKTQTAQLPLKQQQQISLEKQVHAYQELNQTLVALAHYQVQDETAQVEFDNAQRQVEQAKQAADKLEYLWHSSQAAQLAKTLQEDVPCPVCGSMDHPAPAQFSVEEVSKAQVDEARATQQSMQKQLELVTEQRNQAKLQLAKVEQAVAGWRHQLGDAEQQSLEELQKELVELKRQINQLESMQPEALFKALEQMQQQSAKTQTQCEALQNELMLATSKATKTQNILESLQAELPNEPTSIEQVKLQQVTLAKQISDITARAAQAQNNLNVQQQQWVAAQTALESREQYHKQSREQVEKLEFQWLEALAGSEFANEADYLDAKLEPAQLEALEVSIREYHDKHTAIVAVLDTLKKELGSQTAPELEKLQLAVDSANTAYQQAQQHQSQYQSKLDAYHKVEQKLEHLHKQNEALQKQYQVVGTLSDVANGRTGSKVSLHRFVLGVLLDDVLIQASSRLRLMTKGRYELRRKEDKAKGNAGSGLDLMVEDGYTGKWRDVATLSGGESFMAALALALGLSDVVQSYSGGIRLDTLFIDEGFGSLDPESLDLAVQTLIDLQQGGRTIGVISHVSEMKEQMALRVDVTTSRKGSSISLMH</sequence>
<proteinExistence type="inferred from homology"/>
<gene>
    <name evidence="16" type="ORF">SAMN04488136_14225</name>
</gene>
<comment type="subunit">
    <text evidence="2">Heterodimer of SbcC and SbcD.</text>
</comment>
<reference evidence="16 17" key="1">
    <citation type="submission" date="2016-10" db="EMBL/GenBank/DDBJ databases">
        <authorList>
            <person name="de Groot N.N."/>
        </authorList>
    </citation>
    <scope>NUCLEOTIDE SEQUENCE [LARGE SCALE GENOMIC DNA]</scope>
    <source>
        <strain evidence="16 17">CGMCC 1.10228</strain>
    </source>
</reference>
<dbReference type="Gene3D" id="3.40.50.300">
    <property type="entry name" value="P-loop containing nucleotide triphosphate hydrolases"/>
    <property type="match status" value="2"/>
</dbReference>
<evidence type="ECO:0000256" key="8">
    <source>
        <dbReference type="ARBA" id="ARBA00022801"/>
    </source>
</evidence>
<dbReference type="InterPro" id="IPR027417">
    <property type="entry name" value="P-loop_NTPase"/>
</dbReference>
<evidence type="ECO:0000256" key="4">
    <source>
        <dbReference type="ARBA" id="ARBA00022705"/>
    </source>
</evidence>
<evidence type="ECO:0000256" key="13">
    <source>
        <dbReference type="ARBA" id="ARBA00055999"/>
    </source>
</evidence>
<keyword evidence="11 14" id="KW-0175">Coiled coil</keyword>
<organism evidence="16 17">
    <name type="scientific">Vibrio xiamenensis</name>
    <dbReference type="NCBI Taxonomy" id="861298"/>
    <lineage>
        <taxon>Bacteria</taxon>
        <taxon>Pseudomonadati</taxon>
        <taxon>Pseudomonadota</taxon>
        <taxon>Gammaproteobacteria</taxon>
        <taxon>Vibrionales</taxon>
        <taxon>Vibrionaceae</taxon>
        <taxon>Vibrio</taxon>
    </lineage>
</organism>
<dbReference type="InterPro" id="IPR038729">
    <property type="entry name" value="Rad50/SbcC_AAA"/>
</dbReference>
<dbReference type="STRING" id="861298.SAMN04488136_14225"/>
<feature type="coiled-coil region" evidence="14">
    <location>
        <begin position="461"/>
        <end position="488"/>
    </location>
</feature>
<keyword evidence="6" id="KW-0547">Nucleotide-binding</keyword>
<dbReference type="FunFam" id="3.40.50.300:FF:001446">
    <property type="entry name" value="DsDNA exonuclease SbcC"/>
    <property type="match status" value="1"/>
</dbReference>
<dbReference type="GO" id="GO:0016887">
    <property type="term" value="F:ATP hydrolysis activity"/>
    <property type="evidence" value="ECO:0007669"/>
    <property type="project" value="InterPro"/>
</dbReference>
<dbReference type="AlphaFoldDB" id="A0A1G8GYI4"/>
<evidence type="ECO:0000256" key="7">
    <source>
        <dbReference type="ARBA" id="ARBA00022759"/>
    </source>
</evidence>
<keyword evidence="17" id="KW-1185">Reference proteome</keyword>
<feature type="coiled-coil region" evidence="14">
    <location>
        <begin position="236"/>
        <end position="273"/>
    </location>
</feature>
<dbReference type="GO" id="GO:0004527">
    <property type="term" value="F:exonuclease activity"/>
    <property type="evidence" value="ECO:0007669"/>
    <property type="project" value="UniProtKB-KW"/>
</dbReference>
<comment type="similarity">
    <text evidence="1">Belongs to the SMC family. SbcC subfamily.</text>
</comment>
<dbReference type="GO" id="GO:0006310">
    <property type="term" value="P:DNA recombination"/>
    <property type="evidence" value="ECO:0007669"/>
    <property type="project" value="UniProtKB-KW"/>
</dbReference>
<keyword evidence="8" id="KW-0378">Hydrolase</keyword>
<evidence type="ECO:0000313" key="17">
    <source>
        <dbReference type="Proteomes" id="UP000198854"/>
    </source>
</evidence>
<dbReference type="OrthoDB" id="9795626at2"/>
<dbReference type="SUPFAM" id="SSF52540">
    <property type="entry name" value="P-loop containing nucleoside triphosphate hydrolases"/>
    <property type="match status" value="1"/>
</dbReference>
<evidence type="ECO:0000256" key="9">
    <source>
        <dbReference type="ARBA" id="ARBA00022839"/>
    </source>
</evidence>
<name>A0A1G8GYI4_9VIBR</name>
<evidence type="ECO:0000259" key="15">
    <source>
        <dbReference type="Pfam" id="PF13476"/>
    </source>
</evidence>
<dbReference type="GO" id="GO:0006302">
    <property type="term" value="P:double-strand break repair"/>
    <property type="evidence" value="ECO:0007669"/>
    <property type="project" value="InterPro"/>
</dbReference>
<keyword evidence="5" id="KW-0540">Nuclease</keyword>
<feature type="coiled-coil region" evidence="14">
    <location>
        <begin position="531"/>
        <end position="630"/>
    </location>
</feature>
<keyword evidence="4" id="KW-0235">DNA replication</keyword>
<dbReference type="RefSeq" id="WP_093279252.1">
    <property type="nucleotide sequence ID" value="NZ_FNDD01000042.1"/>
</dbReference>
<dbReference type="EMBL" id="FNDD01000042">
    <property type="protein sequence ID" value="SDH99475.1"/>
    <property type="molecule type" value="Genomic_DNA"/>
</dbReference>
<evidence type="ECO:0000256" key="5">
    <source>
        <dbReference type="ARBA" id="ARBA00022722"/>
    </source>
</evidence>